<dbReference type="InterPro" id="IPR036116">
    <property type="entry name" value="FN3_sf"/>
</dbReference>
<dbReference type="InterPro" id="IPR013783">
    <property type="entry name" value="Ig-like_fold"/>
</dbReference>
<evidence type="ECO:0000313" key="1">
    <source>
        <dbReference type="EMBL" id="KAL0183507.1"/>
    </source>
</evidence>
<dbReference type="SUPFAM" id="SSF49265">
    <property type="entry name" value="Fibronectin type III"/>
    <property type="match status" value="1"/>
</dbReference>
<dbReference type="Proteomes" id="UP001529510">
    <property type="component" value="Unassembled WGS sequence"/>
</dbReference>
<evidence type="ECO:0000313" key="2">
    <source>
        <dbReference type="Proteomes" id="UP001529510"/>
    </source>
</evidence>
<sequence>MNEAVVVKECEKVTFPLQCNLTEAFSNVDETYYVSVSAALGNHTSPFSSCDPFKPIYN</sequence>
<gene>
    <name evidence="1" type="ORF">M9458_019203</name>
</gene>
<dbReference type="AlphaFoldDB" id="A0ABD0QC86"/>
<organism evidence="1 2">
    <name type="scientific">Cirrhinus mrigala</name>
    <name type="common">Mrigala</name>
    <dbReference type="NCBI Taxonomy" id="683832"/>
    <lineage>
        <taxon>Eukaryota</taxon>
        <taxon>Metazoa</taxon>
        <taxon>Chordata</taxon>
        <taxon>Craniata</taxon>
        <taxon>Vertebrata</taxon>
        <taxon>Euteleostomi</taxon>
        <taxon>Actinopterygii</taxon>
        <taxon>Neopterygii</taxon>
        <taxon>Teleostei</taxon>
        <taxon>Ostariophysi</taxon>
        <taxon>Cypriniformes</taxon>
        <taxon>Cyprinidae</taxon>
        <taxon>Labeoninae</taxon>
        <taxon>Labeonini</taxon>
        <taxon>Cirrhinus</taxon>
    </lineage>
</organism>
<proteinExistence type="predicted"/>
<dbReference type="EMBL" id="JAMKFB020000009">
    <property type="protein sequence ID" value="KAL0183507.1"/>
    <property type="molecule type" value="Genomic_DNA"/>
</dbReference>
<protein>
    <submittedName>
        <fullName evidence="1">Uncharacterized protein</fullName>
    </submittedName>
</protein>
<reference evidence="1 2" key="1">
    <citation type="submission" date="2024-05" db="EMBL/GenBank/DDBJ databases">
        <title>Genome sequencing and assembly of Indian major carp, Cirrhinus mrigala (Hamilton, 1822).</title>
        <authorList>
            <person name="Mohindra V."/>
            <person name="Chowdhury L.M."/>
            <person name="Lal K."/>
            <person name="Jena J.K."/>
        </authorList>
    </citation>
    <scope>NUCLEOTIDE SEQUENCE [LARGE SCALE GENOMIC DNA]</scope>
    <source>
        <strain evidence="1">CM1030</strain>
        <tissue evidence="1">Blood</tissue>
    </source>
</reference>
<comment type="caution">
    <text evidence="1">The sequence shown here is derived from an EMBL/GenBank/DDBJ whole genome shotgun (WGS) entry which is preliminary data.</text>
</comment>
<name>A0ABD0QC86_CIRMR</name>
<keyword evidence="2" id="KW-1185">Reference proteome</keyword>
<dbReference type="Gene3D" id="2.60.40.10">
    <property type="entry name" value="Immunoglobulins"/>
    <property type="match status" value="1"/>
</dbReference>
<feature type="non-terminal residue" evidence="1">
    <location>
        <position position="58"/>
    </location>
</feature>
<accession>A0ABD0QC86</accession>